<comment type="similarity">
    <text evidence="2">Belongs to the PpiC/parvulin rotamase family.</text>
</comment>
<keyword evidence="9" id="KW-0732">Signal</keyword>
<organism evidence="11 12">
    <name type="scientific">Sedimentitalea nanhaiensis</name>
    <dbReference type="NCBI Taxonomy" id="999627"/>
    <lineage>
        <taxon>Bacteria</taxon>
        <taxon>Pseudomonadati</taxon>
        <taxon>Pseudomonadota</taxon>
        <taxon>Alphaproteobacteria</taxon>
        <taxon>Rhodobacterales</taxon>
        <taxon>Paracoccaceae</taxon>
        <taxon>Sedimentitalea</taxon>
    </lineage>
</organism>
<name>A0A1I7C9C9_9RHOB</name>
<comment type="catalytic activity">
    <reaction evidence="1">
        <text>[protein]-peptidylproline (omega=180) = [protein]-peptidylproline (omega=0)</text>
        <dbReference type="Rhea" id="RHEA:16237"/>
        <dbReference type="Rhea" id="RHEA-COMP:10747"/>
        <dbReference type="Rhea" id="RHEA-COMP:10748"/>
        <dbReference type="ChEBI" id="CHEBI:83833"/>
        <dbReference type="ChEBI" id="CHEBI:83834"/>
        <dbReference type="EC" id="5.2.1.8"/>
    </reaction>
</comment>
<dbReference type="Gene3D" id="3.10.50.40">
    <property type="match status" value="1"/>
</dbReference>
<evidence type="ECO:0000256" key="9">
    <source>
        <dbReference type="SAM" id="SignalP"/>
    </source>
</evidence>
<sequence>MPKHLTFLSVVALSAALGLPVFAADAPTADTVVARINDQEITIGHMIVARATLPQQYQQMPADMLYNAILEQLIQQSALVQSRTGDVPQQVTIALENERRSLLAADAIETFMQGVGSEEEIRAAYEAKYADGFGETEYDASHILVETQEEAAAIKADLDGGADFAETAKIKSTGPSGPNGGALGWFGEGAMVPEFQEAVVALQPGQISDPVQTKFGWHIIKLNDSRNKAAPEFADVRDELLAKLRQDAVESQIEDLTRKATVERPTIDGLQPDILQNFELLGN</sequence>
<keyword evidence="8 11" id="KW-0413">Isomerase</keyword>
<evidence type="ECO:0000256" key="5">
    <source>
        <dbReference type="ARBA" id="ARBA00023110"/>
    </source>
</evidence>
<dbReference type="SUPFAM" id="SSF54534">
    <property type="entry name" value="FKBP-like"/>
    <property type="match status" value="1"/>
</dbReference>
<accession>A0A1I7C9C9</accession>
<evidence type="ECO:0000313" key="12">
    <source>
        <dbReference type="Proteomes" id="UP000182466"/>
    </source>
</evidence>
<dbReference type="SUPFAM" id="SSF109998">
    <property type="entry name" value="Triger factor/SurA peptide-binding domain-like"/>
    <property type="match status" value="1"/>
</dbReference>
<dbReference type="EC" id="5.2.1.8" evidence="3"/>
<dbReference type="STRING" id="999627.SAMN05216236_11550"/>
<dbReference type="GO" id="GO:0003755">
    <property type="term" value="F:peptidyl-prolyl cis-trans isomerase activity"/>
    <property type="evidence" value="ECO:0007669"/>
    <property type="project" value="UniProtKB-KW"/>
</dbReference>
<dbReference type="InterPro" id="IPR050245">
    <property type="entry name" value="PrsA_foldase"/>
</dbReference>
<evidence type="ECO:0000256" key="8">
    <source>
        <dbReference type="PROSITE-ProRule" id="PRU00278"/>
    </source>
</evidence>
<dbReference type="PROSITE" id="PS50198">
    <property type="entry name" value="PPIC_PPIASE_2"/>
    <property type="match status" value="1"/>
</dbReference>
<dbReference type="InterPro" id="IPR000297">
    <property type="entry name" value="PPIase_PpiC"/>
</dbReference>
<dbReference type="RefSeq" id="WP_027262678.1">
    <property type="nucleotide sequence ID" value="NZ_FPAW01000015.1"/>
</dbReference>
<dbReference type="Pfam" id="PF00639">
    <property type="entry name" value="Rotamase"/>
    <property type="match status" value="1"/>
</dbReference>
<evidence type="ECO:0000256" key="4">
    <source>
        <dbReference type="ARBA" id="ARBA00018370"/>
    </source>
</evidence>
<evidence type="ECO:0000256" key="6">
    <source>
        <dbReference type="ARBA" id="ARBA00030642"/>
    </source>
</evidence>
<dbReference type="eggNOG" id="COG0760">
    <property type="taxonomic scope" value="Bacteria"/>
</dbReference>
<dbReference type="InterPro" id="IPR027304">
    <property type="entry name" value="Trigger_fact/SurA_dom_sf"/>
</dbReference>
<evidence type="ECO:0000256" key="7">
    <source>
        <dbReference type="ARBA" id="ARBA00031484"/>
    </source>
</evidence>
<evidence type="ECO:0000256" key="2">
    <source>
        <dbReference type="ARBA" id="ARBA00007656"/>
    </source>
</evidence>
<proteinExistence type="inferred from homology"/>
<dbReference type="PANTHER" id="PTHR47245:SF2">
    <property type="entry name" value="PEPTIDYL-PROLYL CIS-TRANS ISOMERASE HP_0175-RELATED"/>
    <property type="match status" value="1"/>
</dbReference>
<dbReference type="EMBL" id="FPAW01000015">
    <property type="protein sequence ID" value="SFT95994.1"/>
    <property type="molecule type" value="Genomic_DNA"/>
</dbReference>
<dbReference type="Proteomes" id="UP000182466">
    <property type="component" value="Unassembled WGS sequence"/>
</dbReference>
<dbReference type="OrthoDB" id="14196at2"/>
<dbReference type="AlphaFoldDB" id="A0A1I7C9C9"/>
<evidence type="ECO:0000256" key="3">
    <source>
        <dbReference type="ARBA" id="ARBA00013194"/>
    </source>
</evidence>
<evidence type="ECO:0000259" key="10">
    <source>
        <dbReference type="PROSITE" id="PS50198"/>
    </source>
</evidence>
<evidence type="ECO:0000256" key="1">
    <source>
        <dbReference type="ARBA" id="ARBA00000971"/>
    </source>
</evidence>
<gene>
    <name evidence="11" type="ORF">SAMN05216236_11550</name>
</gene>
<keyword evidence="5 8" id="KW-0697">Rotamase</keyword>
<feature type="signal peptide" evidence="9">
    <location>
        <begin position="1"/>
        <end position="23"/>
    </location>
</feature>
<feature type="chain" id="PRO_5010217029" description="Parvulin-like PPIase" evidence="9">
    <location>
        <begin position="24"/>
        <end position="283"/>
    </location>
</feature>
<dbReference type="PANTHER" id="PTHR47245">
    <property type="entry name" value="PEPTIDYLPROLYL ISOMERASE"/>
    <property type="match status" value="1"/>
</dbReference>
<protein>
    <recommendedName>
        <fullName evidence="4">Parvulin-like PPIase</fullName>
        <ecNumber evidence="3">5.2.1.8</ecNumber>
    </recommendedName>
    <alternativeName>
        <fullName evidence="6">Peptidyl-prolyl cis-trans isomerase plp</fullName>
    </alternativeName>
    <alternativeName>
        <fullName evidence="7">Rotamase plp</fullName>
    </alternativeName>
</protein>
<reference evidence="11 12" key="1">
    <citation type="submission" date="2016-10" db="EMBL/GenBank/DDBJ databases">
        <authorList>
            <person name="de Groot N.N."/>
        </authorList>
    </citation>
    <scope>NUCLEOTIDE SEQUENCE [LARGE SCALE GENOMIC DNA]</scope>
    <source>
        <strain evidence="11 12">CGMCC 1.10959</strain>
    </source>
</reference>
<keyword evidence="12" id="KW-1185">Reference proteome</keyword>
<feature type="domain" description="PpiC" evidence="10">
    <location>
        <begin position="135"/>
        <end position="224"/>
    </location>
</feature>
<dbReference type="InterPro" id="IPR046357">
    <property type="entry name" value="PPIase_dom_sf"/>
</dbReference>
<evidence type="ECO:0000313" key="11">
    <source>
        <dbReference type="EMBL" id="SFT95994.1"/>
    </source>
</evidence>